<dbReference type="AlphaFoldDB" id="A0AAV9A9P2"/>
<dbReference type="PANTHER" id="PTHR10366">
    <property type="entry name" value="NAD DEPENDENT EPIMERASE/DEHYDRATASE"/>
    <property type="match status" value="1"/>
</dbReference>
<dbReference type="InterPro" id="IPR001509">
    <property type="entry name" value="Epimerase_deHydtase"/>
</dbReference>
<reference evidence="3" key="1">
    <citation type="journal article" date="2023" name="Nat. Commun.">
        <title>Diploid and tetraploid genomes of Acorus and the evolution of monocots.</title>
        <authorList>
            <person name="Ma L."/>
            <person name="Liu K.W."/>
            <person name="Li Z."/>
            <person name="Hsiao Y.Y."/>
            <person name="Qi Y."/>
            <person name="Fu T."/>
            <person name="Tang G.D."/>
            <person name="Zhang D."/>
            <person name="Sun W.H."/>
            <person name="Liu D.K."/>
            <person name="Li Y."/>
            <person name="Chen G.Z."/>
            <person name="Liu X.D."/>
            <person name="Liao X.Y."/>
            <person name="Jiang Y.T."/>
            <person name="Yu X."/>
            <person name="Hao Y."/>
            <person name="Huang J."/>
            <person name="Zhao X.W."/>
            <person name="Ke S."/>
            <person name="Chen Y.Y."/>
            <person name="Wu W.L."/>
            <person name="Hsu J.L."/>
            <person name="Lin Y.F."/>
            <person name="Huang M.D."/>
            <person name="Li C.Y."/>
            <person name="Huang L."/>
            <person name="Wang Z.W."/>
            <person name="Zhao X."/>
            <person name="Zhong W.Y."/>
            <person name="Peng D.H."/>
            <person name="Ahmad S."/>
            <person name="Lan S."/>
            <person name="Zhang J.S."/>
            <person name="Tsai W.C."/>
            <person name="Van de Peer Y."/>
            <person name="Liu Z.J."/>
        </authorList>
    </citation>
    <scope>NUCLEOTIDE SEQUENCE</scope>
    <source>
        <strain evidence="3">SCP</strain>
    </source>
</reference>
<comment type="caution">
    <text evidence="3">The sequence shown here is derived from an EMBL/GenBank/DDBJ whole genome shotgun (WGS) entry which is preliminary data.</text>
</comment>
<accession>A0AAV9A9P2</accession>
<dbReference type="Pfam" id="PF01370">
    <property type="entry name" value="Epimerase"/>
    <property type="match status" value="1"/>
</dbReference>
<gene>
    <name evidence="3" type="ORF">QJS04_geneDACA019063</name>
</gene>
<name>A0AAV9A9P2_ACOGR</name>
<dbReference type="InterPro" id="IPR036291">
    <property type="entry name" value="NAD(P)-bd_dom_sf"/>
</dbReference>
<evidence type="ECO:0000256" key="1">
    <source>
        <dbReference type="ARBA" id="ARBA00023002"/>
    </source>
</evidence>
<dbReference type="EMBL" id="JAUJYN010000011">
    <property type="protein sequence ID" value="KAK1260986.1"/>
    <property type="molecule type" value="Genomic_DNA"/>
</dbReference>
<dbReference type="Proteomes" id="UP001179952">
    <property type="component" value="Unassembled WGS sequence"/>
</dbReference>
<dbReference type="PANTHER" id="PTHR10366:SF628">
    <property type="entry name" value="NAD(P)-BINDING ROSSMANN-FOLD SUPERFAMILY PROTEIN"/>
    <property type="match status" value="1"/>
</dbReference>
<evidence type="ECO:0000259" key="2">
    <source>
        <dbReference type="Pfam" id="PF01370"/>
    </source>
</evidence>
<dbReference type="InterPro" id="IPR050425">
    <property type="entry name" value="NAD(P)_dehydrat-like"/>
</dbReference>
<keyword evidence="4" id="KW-1185">Reference proteome</keyword>
<proteinExistence type="predicted"/>
<sequence>MDGSDPRNGGEKGSLCVTGATGYIGSWLVRSLLQKGYTVHATTRNLAKADHLLPLWGGGEQLKLFRADLEEEGSFDEAVKGCVGVFHVAASMVFGVPDHVSFSPFAESYVQSMILEPAIRGTENVLEACRKGGVKKVIFTSSISTVTAKDNYGKWKSVVDESCVVLEDAIKSTKRKGWVYVLSKLLSEKKAFQFAKESGINIISIIPTTVSGQFLTPTVPTSIRVLLSPITGDPELYPILLSVHSRLGSISVVHVEDLCDAHILLMEHPSAQGRYICSVGSCSMPKLAELLSYEYPFFDAKRFTEDFHESIPSMISSKRLTDLGFKYKYGVGDIIRHSVTSCKEYTFLKYACNGHNS</sequence>
<feature type="domain" description="NAD-dependent epimerase/dehydratase" evidence="2">
    <location>
        <begin position="16"/>
        <end position="272"/>
    </location>
</feature>
<evidence type="ECO:0000313" key="3">
    <source>
        <dbReference type="EMBL" id="KAK1260986.1"/>
    </source>
</evidence>
<dbReference type="Gene3D" id="3.40.50.720">
    <property type="entry name" value="NAD(P)-binding Rossmann-like Domain"/>
    <property type="match status" value="1"/>
</dbReference>
<organism evidence="3 4">
    <name type="scientific">Acorus gramineus</name>
    <name type="common">Dwarf sweet flag</name>
    <dbReference type="NCBI Taxonomy" id="55184"/>
    <lineage>
        <taxon>Eukaryota</taxon>
        <taxon>Viridiplantae</taxon>
        <taxon>Streptophyta</taxon>
        <taxon>Embryophyta</taxon>
        <taxon>Tracheophyta</taxon>
        <taxon>Spermatophyta</taxon>
        <taxon>Magnoliopsida</taxon>
        <taxon>Liliopsida</taxon>
        <taxon>Acoraceae</taxon>
        <taxon>Acorus</taxon>
    </lineage>
</organism>
<dbReference type="CDD" id="cd08958">
    <property type="entry name" value="FR_SDR_e"/>
    <property type="match status" value="1"/>
</dbReference>
<protein>
    <submittedName>
        <fullName evidence="3">Dihydroflavonol-4-reductase</fullName>
    </submittedName>
</protein>
<dbReference type="GO" id="GO:0016616">
    <property type="term" value="F:oxidoreductase activity, acting on the CH-OH group of donors, NAD or NADP as acceptor"/>
    <property type="evidence" value="ECO:0007669"/>
    <property type="project" value="TreeGrafter"/>
</dbReference>
<dbReference type="SUPFAM" id="SSF51735">
    <property type="entry name" value="NAD(P)-binding Rossmann-fold domains"/>
    <property type="match status" value="1"/>
</dbReference>
<keyword evidence="1" id="KW-0560">Oxidoreductase</keyword>
<dbReference type="FunFam" id="3.40.50.720:FF:000085">
    <property type="entry name" value="Dihydroflavonol reductase"/>
    <property type="match status" value="1"/>
</dbReference>
<evidence type="ECO:0000313" key="4">
    <source>
        <dbReference type="Proteomes" id="UP001179952"/>
    </source>
</evidence>
<reference evidence="3" key="2">
    <citation type="submission" date="2023-06" db="EMBL/GenBank/DDBJ databases">
        <authorList>
            <person name="Ma L."/>
            <person name="Liu K.-W."/>
            <person name="Li Z."/>
            <person name="Hsiao Y.-Y."/>
            <person name="Qi Y."/>
            <person name="Fu T."/>
            <person name="Tang G."/>
            <person name="Zhang D."/>
            <person name="Sun W.-H."/>
            <person name="Liu D.-K."/>
            <person name="Li Y."/>
            <person name="Chen G.-Z."/>
            <person name="Liu X.-D."/>
            <person name="Liao X.-Y."/>
            <person name="Jiang Y.-T."/>
            <person name="Yu X."/>
            <person name="Hao Y."/>
            <person name="Huang J."/>
            <person name="Zhao X.-W."/>
            <person name="Ke S."/>
            <person name="Chen Y.-Y."/>
            <person name="Wu W.-L."/>
            <person name="Hsu J.-L."/>
            <person name="Lin Y.-F."/>
            <person name="Huang M.-D."/>
            <person name="Li C.-Y."/>
            <person name="Huang L."/>
            <person name="Wang Z.-W."/>
            <person name="Zhao X."/>
            <person name="Zhong W.-Y."/>
            <person name="Peng D.-H."/>
            <person name="Ahmad S."/>
            <person name="Lan S."/>
            <person name="Zhang J.-S."/>
            <person name="Tsai W.-C."/>
            <person name="Van De Peer Y."/>
            <person name="Liu Z.-J."/>
        </authorList>
    </citation>
    <scope>NUCLEOTIDE SEQUENCE</scope>
    <source>
        <strain evidence="3">SCP</strain>
        <tissue evidence="3">Leaves</tissue>
    </source>
</reference>